<name>A0AAW9S614_9BACT</name>
<keyword evidence="8 9" id="KW-0472">Membrane</keyword>
<dbReference type="GO" id="GO:0005524">
    <property type="term" value="F:ATP binding"/>
    <property type="evidence" value="ECO:0007669"/>
    <property type="project" value="UniProtKB-KW"/>
</dbReference>
<keyword evidence="2" id="KW-0813">Transport</keyword>
<dbReference type="AlphaFoldDB" id="A0AAW9S614"/>
<proteinExistence type="predicted"/>
<keyword evidence="13" id="KW-1185">Reference proteome</keyword>
<keyword evidence="6 12" id="KW-0067">ATP-binding</keyword>
<dbReference type="GO" id="GO:0140359">
    <property type="term" value="F:ABC-type transporter activity"/>
    <property type="evidence" value="ECO:0007669"/>
    <property type="project" value="InterPro"/>
</dbReference>
<feature type="transmembrane region" description="Helical" evidence="9">
    <location>
        <begin position="283"/>
        <end position="303"/>
    </location>
</feature>
<evidence type="ECO:0000256" key="8">
    <source>
        <dbReference type="ARBA" id="ARBA00023136"/>
    </source>
</evidence>
<dbReference type="SMART" id="SM00382">
    <property type="entry name" value="AAA"/>
    <property type="match status" value="1"/>
</dbReference>
<feature type="domain" description="ABC transporter" evidence="10">
    <location>
        <begin position="343"/>
        <end position="576"/>
    </location>
</feature>
<feature type="transmembrane region" description="Helical" evidence="9">
    <location>
        <begin position="254"/>
        <end position="277"/>
    </location>
</feature>
<evidence type="ECO:0000256" key="2">
    <source>
        <dbReference type="ARBA" id="ARBA00022448"/>
    </source>
</evidence>
<feature type="transmembrane region" description="Helical" evidence="9">
    <location>
        <begin position="24"/>
        <end position="47"/>
    </location>
</feature>
<evidence type="ECO:0000313" key="13">
    <source>
        <dbReference type="Proteomes" id="UP001403385"/>
    </source>
</evidence>
<dbReference type="InterPro" id="IPR003439">
    <property type="entry name" value="ABC_transporter-like_ATP-bd"/>
</dbReference>
<sequence>MKNNTPKKKSGVGRLLELAGQKRWLLAGSGFLAVLHVLLGMIPYALMYWIIQSLLMPQPELALVHQYLFWAAVSVLISYVLLFASGMASHIAAFNILYTLRMQMAEKVGKLPLGYLNNRNSGELKKILSDDIERIENFIAHGIPDFIKGLTLPVFVLLYLFFIDWRMALISCLPLAIIAIWVPLVFSSPKNKKVMGEYHRALEAMNAGIVEFVRAMPVMKIFGQSADSFDKYSGTVKRFDRMVLTWMKRTATPWAVFMSFISNAMLPVLLLGTYLYFSNGVSLPVFLLFLILGVGYIKPLFALSNLGSQVSMINHGVQRLDEVLFNQDQEIVLNAKEVKNHSIEFEEVSFHYENQFKALEHVSFQIPQGTVTALVGPSGSGKSTIGQLIAGFWACQKGRILMGGVDLKNIPPEDLMKKVSFVFQDNFLFQETIYENIRMGMDKGEAEVIAAAQAAQCHGFIGSLPKGYQTRIGEGGVHLSGGEQQRIQLARAILKNAPVLVLDEATAFSDPDNESKILDAFNQLIQNKTVIVIAHRLSTIKEANQIIVLEEGQISGKGSHESLIKHCGLYQKMWEAHQRANEFEIILQ</sequence>
<dbReference type="EMBL" id="JBDKWZ010000002">
    <property type="protein sequence ID" value="MEN7547160.1"/>
    <property type="molecule type" value="Genomic_DNA"/>
</dbReference>
<dbReference type="InterPro" id="IPR003593">
    <property type="entry name" value="AAA+_ATPase"/>
</dbReference>
<dbReference type="Gene3D" id="1.20.1560.10">
    <property type="entry name" value="ABC transporter type 1, transmembrane domain"/>
    <property type="match status" value="1"/>
</dbReference>
<evidence type="ECO:0000313" key="12">
    <source>
        <dbReference type="EMBL" id="MEN7547160.1"/>
    </source>
</evidence>
<dbReference type="PANTHER" id="PTHR24221">
    <property type="entry name" value="ATP-BINDING CASSETTE SUB-FAMILY B"/>
    <property type="match status" value="1"/>
</dbReference>
<dbReference type="InterPro" id="IPR017871">
    <property type="entry name" value="ABC_transporter-like_CS"/>
</dbReference>
<dbReference type="InterPro" id="IPR039421">
    <property type="entry name" value="Type_1_exporter"/>
</dbReference>
<evidence type="ECO:0000256" key="9">
    <source>
        <dbReference type="SAM" id="Phobius"/>
    </source>
</evidence>
<evidence type="ECO:0000256" key="3">
    <source>
        <dbReference type="ARBA" id="ARBA00022475"/>
    </source>
</evidence>
<evidence type="ECO:0000259" key="11">
    <source>
        <dbReference type="PROSITE" id="PS50929"/>
    </source>
</evidence>
<dbReference type="PROSITE" id="PS00211">
    <property type="entry name" value="ABC_TRANSPORTER_1"/>
    <property type="match status" value="1"/>
</dbReference>
<comment type="subcellular location">
    <subcellularLocation>
        <location evidence="1">Cell membrane</location>
        <topology evidence="1">Multi-pass membrane protein</topology>
    </subcellularLocation>
</comment>
<feature type="domain" description="ABC transmembrane type-1" evidence="11">
    <location>
        <begin position="27"/>
        <end position="312"/>
    </location>
</feature>
<dbReference type="InterPro" id="IPR036640">
    <property type="entry name" value="ABC1_TM_sf"/>
</dbReference>
<dbReference type="SUPFAM" id="SSF90123">
    <property type="entry name" value="ABC transporter transmembrane region"/>
    <property type="match status" value="1"/>
</dbReference>
<protein>
    <submittedName>
        <fullName evidence="12">ABC transporter ATP-binding protein</fullName>
    </submittedName>
</protein>
<organism evidence="12 13">
    <name type="scientific">Rapidithrix thailandica</name>
    <dbReference type="NCBI Taxonomy" id="413964"/>
    <lineage>
        <taxon>Bacteria</taxon>
        <taxon>Pseudomonadati</taxon>
        <taxon>Bacteroidota</taxon>
        <taxon>Cytophagia</taxon>
        <taxon>Cytophagales</taxon>
        <taxon>Flammeovirgaceae</taxon>
        <taxon>Rapidithrix</taxon>
    </lineage>
</organism>
<evidence type="ECO:0000256" key="5">
    <source>
        <dbReference type="ARBA" id="ARBA00022741"/>
    </source>
</evidence>
<evidence type="ECO:0000256" key="6">
    <source>
        <dbReference type="ARBA" id="ARBA00022840"/>
    </source>
</evidence>
<keyword evidence="5" id="KW-0547">Nucleotide-binding</keyword>
<dbReference type="FunFam" id="1.20.1560.10:FF:000127">
    <property type="entry name" value="ABC transporter ATP-binding protein"/>
    <property type="match status" value="1"/>
</dbReference>
<dbReference type="Pfam" id="PF00005">
    <property type="entry name" value="ABC_tran"/>
    <property type="match status" value="1"/>
</dbReference>
<dbReference type="SUPFAM" id="SSF52540">
    <property type="entry name" value="P-loop containing nucleoside triphosphate hydrolases"/>
    <property type="match status" value="1"/>
</dbReference>
<evidence type="ECO:0000256" key="4">
    <source>
        <dbReference type="ARBA" id="ARBA00022692"/>
    </source>
</evidence>
<dbReference type="Gene3D" id="3.40.50.300">
    <property type="entry name" value="P-loop containing nucleotide triphosphate hydrolases"/>
    <property type="match status" value="1"/>
</dbReference>
<dbReference type="InterPro" id="IPR027417">
    <property type="entry name" value="P-loop_NTPase"/>
</dbReference>
<dbReference type="PROSITE" id="PS50929">
    <property type="entry name" value="ABC_TM1F"/>
    <property type="match status" value="1"/>
</dbReference>
<evidence type="ECO:0000256" key="1">
    <source>
        <dbReference type="ARBA" id="ARBA00004651"/>
    </source>
</evidence>
<feature type="transmembrane region" description="Helical" evidence="9">
    <location>
        <begin position="146"/>
        <end position="162"/>
    </location>
</feature>
<dbReference type="GO" id="GO:0034040">
    <property type="term" value="F:ATPase-coupled lipid transmembrane transporter activity"/>
    <property type="evidence" value="ECO:0007669"/>
    <property type="project" value="TreeGrafter"/>
</dbReference>
<feature type="transmembrane region" description="Helical" evidence="9">
    <location>
        <begin position="168"/>
        <end position="186"/>
    </location>
</feature>
<dbReference type="Pfam" id="PF00664">
    <property type="entry name" value="ABC_membrane"/>
    <property type="match status" value="1"/>
</dbReference>
<dbReference type="InterPro" id="IPR011527">
    <property type="entry name" value="ABC1_TM_dom"/>
</dbReference>
<dbReference type="FunFam" id="3.40.50.300:FF:000221">
    <property type="entry name" value="Multidrug ABC transporter ATP-binding protein"/>
    <property type="match status" value="1"/>
</dbReference>
<comment type="caution">
    <text evidence="12">The sequence shown here is derived from an EMBL/GenBank/DDBJ whole genome shotgun (WGS) entry which is preliminary data.</text>
</comment>
<dbReference type="Proteomes" id="UP001403385">
    <property type="component" value="Unassembled WGS sequence"/>
</dbReference>
<dbReference type="GO" id="GO:0016887">
    <property type="term" value="F:ATP hydrolysis activity"/>
    <property type="evidence" value="ECO:0007669"/>
    <property type="project" value="InterPro"/>
</dbReference>
<dbReference type="GO" id="GO:0005886">
    <property type="term" value="C:plasma membrane"/>
    <property type="evidence" value="ECO:0007669"/>
    <property type="project" value="UniProtKB-SubCell"/>
</dbReference>
<dbReference type="PROSITE" id="PS50893">
    <property type="entry name" value="ABC_TRANSPORTER_2"/>
    <property type="match status" value="1"/>
</dbReference>
<dbReference type="PANTHER" id="PTHR24221:SF397">
    <property type="entry name" value="ABC TRANSPORTER, ATP-BINDING TRANSMEMBRANE PROTEIN"/>
    <property type="match status" value="1"/>
</dbReference>
<evidence type="ECO:0000259" key="10">
    <source>
        <dbReference type="PROSITE" id="PS50893"/>
    </source>
</evidence>
<dbReference type="RefSeq" id="WP_346819946.1">
    <property type="nucleotide sequence ID" value="NZ_JBDKWZ010000002.1"/>
</dbReference>
<reference evidence="12 13" key="1">
    <citation type="submission" date="2024-04" db="EMBL/GenBank/DDBJ databases">
        <title>Novel genus in family Flammeovirgaceae.</title>
        <authorList>
            <person name="Nguyen T.H."/>
            <person name="Vuong T.Q."/>
            <person name="Le H."/>
            <person name="Kim S.-G."/>
        </authorList>
    </citation>
    <scope>NUCLEOTIDE SEQUENCE [LARGE SCALE GENOMIC DNA]</scope>
    <source>
        <strain evidence="12 13">JCM 23209</strain>
    </source>
</reference>
<gene>
    <name evidence="12" type="ORF">AAG747_04530</name>
</gene>
<accession>A0AAW9S614</accession>
<keyword evidence="7 9" id="KW-1133">Transmembrane helix</keyword>
<feature type="transmembrane region" description="Helical" evidence="9">
    <location>
        <begin position="67"/>
        <end position="100"/>
    </location>
</feature>
<keyword evidence="4 9" id="KW-0812">Transmembrane</keyword>
<keyword evidence="3" id="KW-1003">Cell membrane</keyword>
<evidence type="ECO:0000256" key="7">
    <source>
        <dbReference type="ARBA" id="ARBA00022989"/>
    </source>
</evidence>